<dbReference type="GO" id="GO:0005737">
    <property type="term" value="C:cytoplasm"/>
    <property type="evidence" value="ECO:0000318"/>
    <property type="project" value="GO_Central"/>
</dbReference>
<feature type="region of interest" description="Disordered" evidence="2">
    <location>
        <begin position="188"/>
        <end position="222"/>
    </location>
</feature>
<evidence type="ECO:0000259" key="3">
    <source>
        <dbReference type="PROSITE" id="PS50918"/>
    </source>
</evidence>
<dbReference type="KEGG" id="hro:HELRODRAFT_193825"/>
<feature type="domain" description="DDHD" evidence="4">
    <location>
        <begin position="747"/>
        <end position="968"/>
    </location>
</feature>
<dbReference type="AlphaFoldDB" id="T1FVE3"/>
<gene>
    <name evidence="6" type="primary">20212789</name>
    <name evidence="5" type="ORF">HELRODRAFT_193825</name>
</gene>
<dbReference type="Pfam" id="PF23464">
    <property type="entry name" value="WWE_3"/>
    <property type="match status" value="1"/>
</dbReference>
<evidence type="ECO:0000313" key="6">
    <source>
        <dbReference type="EnsemblMetazoa" id="HelroP193825"/>
    </source>
</evidence>
<keyword evidence="7" id="KW-1185">Reference proteome</keyword>
<dbReference type="OMA" id="VENNAWH"/>
<dbReference type="HOGENOM" id="CLU_006932_4_0_1"/>
<dbReference type="Proteomes" id="UP000015101">
    <property type="component" value="Unassembled WGS sequence"/>
</dbReference>
<dbReference type="RefSeq" id="XP_009027800.1">
    <property type="nucleotide sequence ID" value="XM_009029552.1"/>
</dbReference>
<evidence type="ECO:0000256" key="2">
    <source>
        <dbReference type="SAM" id="MobiDB-lite"/>
    </source>
</evidence>
<dbReference type="STRING" id="6412.T1FVE3"/>
<dbReference type="GO" id="GO:0046872">
    <property type="term" value="F:metal ion binding"/>
    <property type="evidence" value="ECO:0007669"/>
    <property type="project" value="InterPro"/>
</dbReference>
<evidence type="ECO:0000313" key="5">
    <source>
        <dbReference type="EMBL" id="ESN94061.1"/>
    </source>
</evidence>
<dbReference type="SMART" id="SM01127">
    <property type="entry name" value="DDHD"/>
    <property type="match status" value="1"/>
</dbReference>
<protein>
    <recommendedName>
        <fullName evidence="8">DDHD domain-containing protein</fullName>
    </recommendedName>
</protein>
<dbReference type="EMBL" id="KB097572">
    <property type="protein sequence ID" value="ESN94061.1"/>
    <property type="molecule type" value="Genomic_DNA"/>
</dbReference>
<organism evidence="6 7">
    <name type="scientific">Helobdella robusta</name>
    <name type="common">Californian leech</name>
    <dbReference type="NCBI Taxonomy" id="6412"/>
    <lineage>
        <taxon>Eukaryota</taxon>
        <taxon>Metazoa</taxon>
        <taxon>Spiralia</taxon>
        <taxon>Lophotrochozoa</taxon>
        <taxon>Annelida</taxon>
        <taxon>Clitellata</taxon>
        <taxon>Hirudinea</taxon>
        <taxon>Rhynchobdellida</taxon>
        <taxon>Glossiphoniidae</taxon>
        <taxon>Helobdella</taxon>
    </lineage>
</organism>
<dbReference type="Pfam" id="PF02862">
    <property type="entry name" value="DDHD"/>
    <property type="match status" value="1"/>
</dbReference>
<dbReference type="OrthoDB" id="69269at2759"/>
<evidence type="ECO:0008006" key="8">
    <source>
        <dbReference type="Google" id="ProtNLM"/>
    </source>
</evidence>
<dbReference type="GeneID" id="20212789"/>
<dbReference type="InterPro" id="IPR001660">
    <property type="entry name" value="SAM"/>
</dbReference>
<dbReference type="PANTHER" id="PTHR23509:SF10">
    <property type="entry name" value="LD21067P"/>
    <property type="match status" value="1"/>
</dbReference>
<accession>T1FVE3</accession>
<reference evidence="5 7" key="2">
    <citation type="journal article" date="2013" name="Nature">
        <title>Insights into bilaterian evolution from three spiralian genomes.</title>
        <authorList>
            <person name="Simakov O."/>
            <person name="Marletaz F."/>
            <person name="Cho S.J."/>
            <person name="Edsinger-Gonzales E."/>
            <person name="Havlak P."/>
            <person name="Hellsten U."/>
            <person name="Kuo D.H."/>
            <person name="Larsson T."/>
            <person name="Lv J."/>
            <person name="Arendt D."/>
            <person name="Savage R."/>
            <person name="Osoegawa K."/>
            <person name="de Jong P."/>
            <person name="Grimwood J."/>
            <person name="Chapman J.A."/>
            <person name="Shapiro H."/>
            <person name="Aerts A."/>
            <person name="Otillar R.P."/>
            <person name="Terry A.Y."/>
            <person name="Boore J.L."/>
            <person name="Grigoriev I.V."/>
            <person name="Lindberg D.R."/>
            <person name="Seaver E.C."/>
            <person name="Weisblat D.A."/>
            <person name="Putnam N.H."/>
            <person name="Rokhsar D.S."/>
        </authorList>
    </citation>
    <scope>NUCLEOTIDE SEQUENCE</scope>
</reference>
<name>T1FVE3_HELRO</name>
<feature type="compositionally biased region" description="Polar residues" evidence="2">
    <location>
        <begin position="190"/>
        <end position="222"/>
    </location>
</feature>
<feature type="compositionally biased region" description="Low complexity" evidence="2">
    <location>
        <begin position="161"/>
        <end position="171"/>
    </location>
</feature>
<evidence type="ECO:0000313" key="7">
    <source>
        <dbReference type="Proteomes" id="UP000015101"/>
    </source>
</evidence>
<reference evidence="7" key="1">
    <citation type="submission" date="2012-12" db="EMBL/GenBank/DDBJ databases">
        <authorList>
            <person name="Hellsten U."/>
            <person name="Grimwood J."/>
            <person name="Chapman J.A."/>
            <person name="Shapiro H."/>
            <person name="Aerts A."/>
            <person name="Otillar R.P."/>
            <person name="Terry A.Y."/>
            <person name="Boore J.L."/>
            <person name="Simakov O."/>
            <person name="Marletaz F."/>
            <person name="Cho S.-J."/>
            <person name="Edsinger-Gonzales E."/>
            <person name="Havlak P."/>
            <person name="Kuo D.-H."/>
            <person name="Larsson T."/>
            <person name="Lv J."/>
            <person name="Arendt D."/>
            <person name="Savage R."/>
            <person name="Osoegawa K."/>
            <person name="de Jong P."/>
            <person name="Lindberg D.R."/>
            <person name="Seaver E.C."/>
            <person name="Weisblat D.A."/>
            <person name="Putnam N.H."/>
            <person name="Grigoriev I.V."/>
            <person name="Rokhsar D.S."/>
        </authorList>
    </citation>
    <scope>NUCLEOTIDE SEQUENCE</scope>
</reference>
<dbReference type="InterPro" id="IPR057825">
    <property type="entry name" value="WWE_SEC23-DDH2"/>
</dbReference>
<reference evidence="6" key="3">
    <citation type="submission" date="2015-06" db="UniProtKB">
        <authorList>
            <consortium name="EnsemblMetazoa"/>
        </authorList>
    </citation>
    <scope>IDENTIFICATION</scope>
</reference>
<comment type="similarity">
    <text evidence="1">Belongs to the PA-PLA1 family.</text>
</comment>
<feature type="domain" description="WWE" evidence="3">
    <location>
        <begin position="247"/>
        <end position="329"/>
    </location>
</feature>
<dbReference type="InterPro" id="IPR013761">
    <property type="entry name" value="SAM/pointed_sf"/>
</dbReference>
<sequence>MAQRKTEFGPSAQPSALLMVSPEEMNFSLLSNMNTNLGNNNIPTLIPVRSPPSPTNSDLLLADEGDVDSFVGQISVSSSQLPLQNSQQQGPTSFTSQVTNYITRSIGAVNQINNKFDVGFNNQQTEFISSTSLGYNSNFSSAPPTNYNAQFGNAHLPLPPSSSSSSSSSSSQYRHTGKFQYVVPPECLPSTAQQQPPPSIYNNLPQNRPTPTNQTFYAPPQQQLPSAYPAPNQVALGGFNQIDQGVSINPGVSYVPPEYHWFFSKKIEDKIIWMPFSFADSKRLEEAFESGLSDNQMVPVKGGRYDVDMSMKMMLPVFWTEEEMGKVMRCLWFYRSASENEFVPYDEMFSAGIEESYRQTILTCDFHKRLAYPNGETIIIHTPTTIVHYPSSSQPDAWGNVVNDVRPRVVRRGISEFDNIPKDERANVDHLVFIVQGFKPMFGVNNRKVTEYADDFRQIADQMLTGHFEKPINEGVVGRVEFIPITWSHDQYRNDVTNVDNKLRSITLPRINKLRTFTNETLLDILFFTSPSHAQKTATELTDKLNLTFDLFKSRHPQFKGGVSIIGHGIGSLIVYDLLSNQGEGNIDSAVNNQPIVSHLVSTNQHNANPVVNNIDGKVKPPSFMTLEEVMGKLNLKDYEDVFMREKIDVSSLLLLTDSDIKEIGLPLGPRKKIQEFIKEQKDKEFLEKSEVKENRRQQQQMQQLDLFTQSTTTTTATSTQFQFTTDKLNDQNYKGIDIQQLNYPLLNFKLSNFFAFGSPVALLLALRGVHSLGDEYKLPTCPGYYNIFHPYDPLAYRMEPLVLPQVPSKAVLIPHHKGRKRLHLELKESLARIGFDIKQRIVESFRSTWRTINNLAATYRGGAGVSTPAISSPAELKINDEDVDSEVRNVLTEIQQQADDAGSVVTSSVADEMDLPIGALNQGRRIDFVLQEKPIEIFNDYLFALASSSCYWQSEDTALLMLKEIYLEMGLVPHKPGMPILPSQPGFAVVPPPKTGFVQPAFIPRYPAPPTNAPLAPSTIIQPYNMPSSYASPTGQMPPSNHEQDSYFNQQANYALTNPIGEPLRPPAYPSALIGGFGLQGSPMPVRPANQITGPPPRSGFVKL</sequence>
<feature type="region of interest" description="Disordered" evidence="2">
    <location>
        <begin position="150"/>
        <end position="172"/>
    </location>
</feature>
<dbReference type="InParanoid" id="T1FVE3"/>
<dbReference type="SUPFAM" id="SSF47769">
    <property type="entry name" value="SAM/Pointed domain"/>
    <property type="match status" value="1"/>
</dbReference>
<dbReference type="PROSITE" id="PS51043">
    <property type="entry name" value="DDHD"/>
    <property type="match status" value="1"/>
</dbReference>
<dbReference type="EnsemblMetazoa" id="HelroT193825">
    <property type="protein sequence ID" value="HelroP193825"/>
    <property type="gene ID" value="HelroG193825"/>
</dbReference>
<evidence type="ECO:0000259" key="4">
    <source>
        <dbReference type="PROSITE" id="PS51043"/>
    </source>
</evidence>
<dbReference type="GO" id="GO:0004620">
    <property type="term" value="F:phospholipase activity"/>
    <property type="evidence" value="ECO:0000318"/>
    <property type="project" value="GO_Central"/>
</dbReference>
<dbReference type="PANTHER" id="PTHR23509">
    <property type="entry name" value="PA-PL1 PHOSPHOLIPASE FAMILY"/>
    <property type="match status" value="1"/>
</dbReference>
<dbReference type="Pfam" id="PF00536">
    <property type="entry name" value="SAM_1"/>
    <property type="match status" value="1"/>
</dbReference>
<dbReference type="InterPro" id="IPR004177">
    <property type="entry name" value="DDHD_dom"/>
</dbReference>
<dbReference type="Gene3D" id="1.10.150.50">
    <property type="entry name" value="Transcription Factor, Ets-1"/>
    <property type="match status" value="1"/>
</dbReference>
<dbReference type="SMART" id="SM00454">
    <property type="entry name" value="SAM"/>
    <property type="match status" value="1"/>
</dbReference>
<dbReference type="EMBL" id="AMQM01007130">
    <property type="status" value="NOT_ANNOTATED_CDS"/>
    <property type="molecule type" value="Genomic_DNA"/>
</dbReference>
<dbReference type="PROSITE" id="PS50918">
    <property type="entry name" value="WWE"/>
    <property type="match status" value="1"/>
</dbReference>
<dbReference type="CTD" id="20212789"/>
<dbReference type="InterPro" id="IPR058055">
    <property type="entry name" value="PA-PLA1"/>
</dbReference>
<proteinExistence type="inferred from homology"/>
<dbReference type="InterPro" id="IPR004170">
    <property type="entry name" value="WWE_dom"/>
</dbReference>
<dbReference type="GO" id="GO:0030134">
    <property type="term" value="C:COPII-coated ER to Golgi transport vesicle"/>
    <property type="evidence" value="ECO:0000318"/>
    <property type="project" value="GO_Central"/>
</dbReference>
<dbReference type="eggNOG" id="KOG2308">
    <property type="taxonomic scope" value="Eukaryota"/>
</dbReference>
<evidence type="ECO:0000256" key="1">
    <source>
        <dbReference type="ARBA" id="ARBA00038464"/>
    </source>
</evidence>